<dbReference type="KEGG" id="tsv:DSM104635_03982"/>
<dbReference type="Proteomes" id="UP000431269">
    <property type="component" value="Chromosome"/>
</dbReference>
<evidence type="ECO:0000256" key="1">
    <source>
        <dbReference type="SAM" id="SignalP"/>
    </source>
</evidence>
<feature type="signal peptide" evidence="1">
    <location>
        <begin position="1"/>
        <end position="17"/>
    </location>
</feature>
<evidence type="ECO:0000313" key="3">
    <source>
        <dbReference type="Proteomes" id="UP000431269"/>
    </source>
</evidence>
<dbReference type="RefSeq" id="WP_158767941.1">
    <property type="nucleotide sequence ID" value="NZ_CP047045.1"/>
</dbReference>
<evidence type="ECO:0000313" key="2">
    <source>
        <dbReference type="EMBL" id="QGZ97116.1"/>
    </source>
</evidence>
<dbReference type="EMBL" id="CP047045">
    <property type="protein sequence ID" value="QGZ97116.1"/>
    <property type="molecule type" value="Genomic_DNA"/>
</dbReference>
<protein>
    <submittedName>
        <fullName evidence="2">Uncharacterized protein</fullName>
    </submittedName>
</protein>
<sequence>MAFVFAAMLAVFLQAFAVQTHIHASGVLTVAAHERTAGDTDGAVHVSDADDKARICDIVTSTCHTTLTVSRALAAHTVGANEAAAVAIRLAPRAVTHSWQSRAPPIAA</sequence>
<gene>
    <name evidence="2" type="ORF">DSM104635_03982</name>
</gene>
<reference evidence="3" key="1">
    <citation type="submission" date="2019-12" db="EMBL/GenBank/DDBJ databases">
        <title>Complete genome of Terracaulis silvestris 0127_4.</title>
        <authorList>
            <person name="Vieira S."/>
            <person name="Riedel T."/>
            <person name="Sproer C."/>
            <person name="Pascual J."/>
            <person name="Boedeker C."/>
            <person name="Overmann J."/>
        </authorList>
    </citation>
    <scope>NUCLEOTIDE SEQUENCE [LARGE SCALE GENOMIC DNA]</scope>
    <source>
        <strain evidence="3">0127_4</strain>
    </source>
</reference>
<organism evidence="2 3">
    <name type="scientific">Terricaulis silvestris</name>
    <dbReference type="NCBI Taxonomy" id="2686094"/>
    <lineage>
        <taxon>Bacteria</taxon>
        <taxon>Pseudomonadati</taxon>
        <taxon>Pseudomonadota</taxon>
        <taxon>Alphaproteobacteria</taxon>
        <taxon>Caulobacterales</taxon>
        <taxon>Caulobacteraceae</taxon>
        <taxon>Terricaulis</taxon>
    </lineage>
</organism>
<proteinExistence type="predicted"/>
<accession>A0A6I6MUH6</accession>
<keyword evidence="1" id="KW-0732">Signal</keyword>
<name>A0A6I6MUH6_9CAUL</name>
<keyword evidence="3" id="KW-1185">Reference proteome</keyword>
<dbReference type="AlphaFoldDB" id="A0A6I6MUH6"/>
<feature type="chain" id="PRO_5026115692" evidence="1">
    <location>
        <begin position="18"/>
        <end position="108"/>
    </location>
</feature>